<dbReference type="Gene3D" id="3.40.1260.10">
    <property type="entry name" value="DsrEFH-like"/>
    <property type="match status" value="1"/>
</dbReference>
<evidence type="ECO:0000313" key="1">
    <source>
        <dbReference type="EMBL" id="EPR42572.1"/>
    </source>
</evidence>
<dbReference type="RefSeq" id="WP_020875944.1">
    <property type="nucleotide sequence ID" value="NZ_ATHJ01000064.1"/>
</dbReference>
<organism evidence="1 2">
    <name type="scientific">Desulfococcus multivorans DSM 2059</name>
    <dbReference type="NCBI Taxonomy" id="1121405"/>
    <lineage>
        <taxon>Bacteria</taxon>
        <taxon>Pseudomonadati</taxon>
        <taxon>Thermodesulfobacteriota</taxon>
        <taxon>Desulfobacteria</taxon>
        <taxon>Desulfobacterales</taxon>
        <taxon>Desulfococcaceae</taxon>
        <taxon>Desulfococcus</taxon>
    </lineage>
</organism>
<accession>S7TZQ4</accession>
<proteinExistence type="predicted"/>
<gene>
    <name evidence="1" type="ORF">dsmv_1560</name>
</gene>
<name>S7TZQ4_DESML</name>
<reference evidence="1 2" key="1">
    <citation type="journal article" date="2013" name="Genome Announc.">
        <title>Draft genome sequences for three mercury-methylating, sulfate-reducing bacteria.</title>
        <authorList>
            <person name="Brown S.D."/>
            <person name="Hurt R.A.Jr."/>
            <person name="Gilmour C.C."/>
            <person name="Elias D.A."/>
        </authorList>
    </citation>
    <scope>NUCLEOTIDE SEQUENCE [LARGE SCALE GENOMIC DNA]</scope>
    <source>
        <strain evidence="1 2">DSM 2059</strain>
    </source>
</reference>
<dbReference type="eggNOG" id="COG1553">
    <property type="taxonomic scope" value="Bacteria"/>
</dbReference>
<dbReference type="AlphaFoldDB" id="S7TZQ4"/>
<dbReference type="EMBL" id="ATHJ01000064">
    <property type="protein sequence ID" value="EPR42572.1"/>
    <property type="molecule type" value="Genomic_DNA"/>
</dbReference>
<comment type="caution">
    <text evidence="1">The sequence shown here is derived from an EMBL/GenBank/DDBJ whole genome shotgun (WGS) entry which is preliminary data.</text>
</comment>
<dbReference type="Pfam" id="PF02635">
    <property type="entry name" value="DsrE"/>
    <property type="match status" value="1"/>
</dbReference>
<dbReference type="InterPro" id="IPR003787">
    <property type="entry name" value="Sulphur_relay_DsrE/F-like"/>
</dbReference>
<evidence type="ECO:0000313" key="2">
    <source>
        <dbReference type="Proteomes" id="UP000014977"/>
    </source>
</evidence>
<dbReference type="PATRIC" id="fig|1121405.3.peg.994"/>
<sequence>MVKFLFVLSQDDNEKATRCFQFARIAHSKGHHVDMFFIDSGVMWANKDRDLTLKTATGDCPADYLPYLVENEVATGICTPCAKNRGLDESKFFSNMLLDGGPHLIDMAVEAKVFNF</sequence>
<dbReference type="OrthoDB" id="9812053at2"/>
<dbReference type="STRING" id="897.B2D07_07800"/>
<keyword evidence="2" id="KW-1185">Reference proteome</keyword>
<dbReference type="SUPFAM" id="SSF75169">
    <property type="entry name" value="DsrEFH-like"/>
    <property type="match status" value="1"/>
</dbReference>
<dbReference type="InterPro" id="IPR027396">
    <property type="entry name" value="DsrEFH-like"/>
</dbReference>
<protein>
    <submittedName>
        <fullName evidence="1">DsrE family protein</fullName>
    </submittedName>
</protein>
<dbReference type="Proteomes" id="UP000014977">
    <property type="component" value="Unassembled WGS sequence"/>
</dbReference>